<dbReference type="Proteomes" id="UP000176037">
    <property type="component" value="Unassembled WGS sequence"/>
</dbReference>
<name>A0A1E8FE73_9ALTE</name>
<dbReference type="Pfam" id="PF04287">
    <property type="entry name" value="DUF446"/>
    <property type="match status" value="1"/>
</dbReference>
<gene>
    <name evidence="2" type="ORF">BFC17_22055</name>
</gene>
<dbReference type="GO" id="GO:0044010">
    <property type="term" value="P:single-species biofilm formation"/>
    <property type="evidence" value="ECO:0007669"/>
    <property type="project" value="TreeGrafter"/>
</dbReference>
<dbReference type="PANTHER" id="PTHR39586:SF1">
    <property type="entry name" value="CYTOPLASMIC PROTEIN"/>
    <property type="match status" value="1"/>
</dbReference>
<proteinExistence type="predicted"/>
<reference evidence="2 3" key="1">
    <citation type="submission" date="2016-09" db="EMBL/GenBank/DDBJ databases">
        <title>Alteromonas lipolytica, a new species isolated from sea water.</title>
        <authorList>
            <person name="Wu Y.-H."/>
            <person name="Cheng H."/>
            <person name="Xu X.-W."/>
        </authorList>
    </citation>
    <scope>NUCLEOTIDE SEQUENCE [LARGE SCALE GENOMIC DNA]</scope>
    <source>
        <strain evidence="2 3">JW12</strain>
    </source>
</reference>
<evidence type="ECO:0000313" key="2">
    <source>
        <dbReference type="EMBL" id="OFI34222.1"/>
    </source>
</evidence>
<dbReference type="OrthoDB" id="8794567at2"/>
<protein>
    <recommendedName>
        <fullName evidence="1">YqcC-like domain-containing protein</fullName>
    </recommendedName>
</protein>
<sequence>MIRDAKLVSHGPRLLEELEAVLKAANLWSDIHLSPAALASEQPFACDTLAFEQWLQFIFIPRIRALSDAGALVPPMHILPMAEVTWQSSHQPVQQVLARFDRWSKQLHD</sequence>
<evidence type="ECO:0000313" key="3">
    <source>
        <dbReference type="Proteomes" id="UP000176037"/>
    </source>
</evidence>
<feature type="domain" description="YqcC-like" evidence="1">
    <location>
        <begin position="14"/>
        <end position="100"/>
    </location>
</feature>
<dbReference type="InterPro" id="IPR023376">
    <property type="entry name" value="YqcC-like_dom"/>
</dbReference>
<keyword evidence="3" id="KW-1185">Reference proteome</keyword>
<comment type="caution">
    <text evidence="2">The sequence shown here is derived from an EMBL/GenBank/DDBJ whole genome shotgun (WGS) entry which is preliminary data.</text>
</comment>
<dbReference type="PANTHER" id="PTHR39586">
    <property type="entry name" value="CYTOPLASMIC PROTEIN-RELATED"/>
    <property type="match status" value="1"/>
</dbReference>
<dbReference type="STRING" id="1856405.BFC17_22055"/>
<dbReference type="InterPro" id="IPR036814">
    <property type="entry name" value="YqcC-like_sf"/>
</dbReference>
<dbReference type="SUPFAM" id="SSF158452">
    <property type="entry name" value="YqcC-like"/>
    <property type="match status" value="1"/>
</dbReference>
<dbReference type="RefSeq" id="WP_070177151.1">
    <property type="nucleotide sequence ID" value="NZ_BMJR01000011.1"/>
</dbReference>
<evidence type="ECO:0000259" key="1">
    <source>
        <dbReference type="Pfam" id="PF04287"/>
    </source>
</evidence>
<dbReference type="AlphaFoldDB" id="A0A1E8FE73"/>
<accession>A0A1E8FE73</accession>
<dbReference type="Gene3D" id="1.20.1440.40">
    <property type="entry name" value="YqcC-like"/>
    <property type="match status" value="1"/>
</dbReference>
<dbReference type="InterPro" id="IPR007384">
    <property type="entry name" value="UCP006257"/>
</dbReference>
<dbReference type="EMBL" id="MJIC01000014">
    <property type="protein sequence ID" value="OFI34222.1"/>
    <property type="molecule type" value="Genomic_DNA"/>
</dbReference>
<organism evidence="2 3">
    <name type="scientific">Alteromonas lipolytica</name>
    <dbReference type="NCBI Taxonomy" id="1856405"/>
    <lineage>
        <taxon>Bacteria</taxon>
        <taxon>Pseudomonadati</taxon>
        <taxon>Pseudomonadota</taxon>
        <taxon>Gammaproteobacteria</taxon>
        <taxon>Alteromonadales</taxon>
        <taxon>Alteromonadaceae</taxon>
        <taxon>Alteromonas/Salinimonas group</taxon>
        <taxon>Alteromonas</taxon>
    </lineage>
</organism>